<feature type="transmembrane region" description="Helical" evidence="1">
    <location>
        <begin position="12"/>
        <end position="32"/>
    </location>
</feature>
<keyword evidence="4" id="KW-1185">Reference proteome</keyword>
<dbReference type="Pfam" id="PF14219">
    <property type="entry name" value="DUF4328"/>
    <property type="match status" value="1"/>
</dbReference>
<feature type="domain" description="DUF4328" evidence="2">
    <location>
        <begin position="54"/>
        <end position="198"/>
    </location>
</feature>
<evidence type="ECO:0000313" key="4">
    <source>
        <dbReference type="Proteomes" id="UP001222770"/>
    </source>
</evidence>
<evidence type="ECO:0000256" key="1">
    <source>
        <dbReference type="SAM" id="Phobius"/>
    </source>
</evidence>
<sequence length="211" mass="23146">MSASLKRRAIAVQVAVGVHYAAMAAAAIYVVQIERRDGAIPIDVIATAFGGSLVPQLIAGPIVFTAFLFWLWRAVADLHVHRLPGLERSPIWAVSCWFVPGANFVAPFRTMRELWNRSAGEDQYNAKAPVTLASGWWACWIGGLFLHAVLLATFMVSAFNRARVVTSPEIAMLMLVLGQAMWHGAMIQLVLLVRRITAMQASHIYSAGVFD</sequence>
<protein>
    <submittedName>
        <fullName evidence="3">DUF4328 domain-containing protein</fullName>
    </submittedName>
</protein>
<comment type="caution">
    <text evidence="3">The sequence shown here is derived from an EMBL/GenBank/DDBJ whole genome shotgun (WGS) entry which is preliminary data.</text>
</comment>
<feature type="transmembrane region" description="Helical" evidence="1">
    <location>
        <begin position="137"/>
        <end position="158"/>
    </location>
</feature>
<keyword evidence="1" id="KW-0472">Membrane</keyword>
<keyword evidence="1" id="KW-0812">Transmembrane</keyword>
<name>A0ABT6CHZ0_9SPHN</name>
<feature type="transmembrane region" description="Helical" evidence="1">
    <location>
        <begin position="91"/>
        <end position="108"/>
    </location>
</feature>
<feature type="transmembrane region" description="Helical" evidence="1">
    <location>
        <begin position="44"/>
        <end position="71"/>
    </location>
</feature>
<dbReference type="InterPro" id="IPR025565">
    <property type="entry name" value="DUF4328"/>
</dbReference>
<accession>A0ABT6CHZ0</accession>
<organism evidence="3 4">
    <name type="scientific">Novosphingobium cyanobacteriorum</name>
    <dbReference type="NCBI Taxonomy" id="3024215"/>
    <lineage>
        <taxon>Bacteria</taxon>
        <taxon>Pseudomonadati</taxon>
        <taxon>Pseudomonadota</taxon>
        <taxon>Alphaproteobacteria</taxon>
        <taxon>Sphingomonadales</taxon>
        <taxon>Sphingomonadaceae</taxon>
        <taxon>Novosphingobium</taxon>
    </lineage>
</organism>
<reference evidence="3 4" key="1">
    <citation type="submission" date="2023-03" db="EMBL/GenBank/DDBJ databases">
        <title>Novosphingobium cyanobacteriorum sp. nov., isolated from a eutrophic reservoir during the Microcystis bloom period.</title>
        <authorList>
            <person name="Kang M."/>
            <person name="Le V."/>
            <person name="Ko S.-R."/>
            <person name="Lee S.-A."/>
            <person name="Ahn C.-Y."/>
        </authorList>
    </citation>
    <scope>NUCLEOTIDE SEQUENCE [LARGE SCALE GENOMIC DNA]</scope>
    <source>
        <strain evidence="3 4">HBC54</strain>
    </source>
</reference>
<evidence type="ECO:0000313" key="3">
    <source>
        <dbReference type="EMBL" id="MDF8332685.1"/>
    </source>
</evidence>
<evidence type="ECO:0000259" key="2">
    <source>
        <dbReference type="Pfam" id="PF14219"/>
    </source>
</evidence>
<dbReference type="EMBL" id="JAROCY010000004">
    <property type="protein sequence ID" value="MDF8332685.1"/>
    <property type="molecule type" value="Genomic_DNA"/>
</dbReference>
<dbReference type="RefSeq" id="WP_277275889.1">
    <property type="nucleotide sequence ID" value="NZ_JAROCY010000004.1"/>
</dbReference>
<gene>
    <name evidence="3" type="ORF">POM99_05670</name>
</gene>
<dbReference type="Proteomes" id="UP001222770">
    <property type="component" value="Unassembled WGS sequence"/>
</dbReference>
<feature type="transmembrane region" description="Helical" evidence="1">
    <location>
        <begin position="170"/>
        <end position="193"/>
    </location>
</feature>
<keyword evidence="1" id="KW-1133">Transmembrane helix</keyword>
<proteinExistence type="predicted"/>